<evidence type="ECO:0008006" key="4">
    <source>
        <dbReference type="Google" id="ProtNLM"/>
    </source>
</evidence>
<name>R7MUR5_MEGEL</name>
<dbReference type="SUPFAM" id="SSF52540">
    <property type="entry name" value="P-loop containing nucleoside triphosphate hydrolases"/>
    <property type="match status" value="1"/>
</dbReference>
<comment type="caution">
    <text evidence="2">The sequence shown here is derived from an EMBL/GenBank/DDBJ whole genome shotgun (WGS) entry which is preliminary data.</text>
</comment>
<accession>R7MUR5</accession>
<feature type="compositionally biased region" description="Pro residues" evidence="1">
    <location>
        <begin position="247"/>
        <end position="260"/>
    </location>
</feature>
<dbReference type="AlphaFoldDB" id="R7MUR5"/>
<proteinExistence type="predicted"/>
<evidence type="ECO:0000313" key="2">
    <source>
        <dbReference type="EMBL" id="CDF04914.1"/>
    </source>
</evidence>
<dbReference type="Pfam" id="PF13479">
    <property type="entry name" value="AAA_24"/>
    <property type="match status" value="1"/>
</dbReference>
<reference evidence="2" key="1">
    <citation type="submission" date="2012-11" db="EMBL/GenBank/DDBJ databases">
        <title>Dependencies among metagenomic species, viruses, plasmids and units of genetic variation.</title>
        <authorList>
            <person name="Nielsen H.B."/>
            <person name="Almeida M."/>
            <person name="Juncker A.S."/>
            <person name="Rasmussen S."/>
            <person name="Li J."/>
            <person name="Sunagawa S."/>
            <person name="Plichta D."/>
            <person name="Gautier L."/>
            <person name="Le Chatelier E."/>
            <person name="Peletier E."/>
            <person name="Bonde I."/>
            <person name="Nielsen T."/>
            <person name="Manichanh C."/>
            <person name="Arumugam M."/>
            <person name="Batto J."/>
            <person name="Santos M.B.Q.D."/>
            <person name="Blom N."/>
            <person name="Borruel N."/>
            <person name="Burgdorf K.S."/>
            <person name="Boumezbeur F."/>
            <person name="Casellas F."/>
            <person name="Dore J."/>
            <person name="Guarner F."/>
            <person name="Hansen T."/>
            <person name="Hildebrand F."/>
            <person name="Kaas R.S."/>
            <person name="Kennedy S."/>
            <person name="Kristiansen K."/>
            <person name="Kultima J.R."/>
            <person name="Leonard P."/>
            <person name="Levenez F."/>
            <person name="Lund O."/>
            <person name="Moumen B."/>
            <person name="Le Paslier D."/>
            <person name="Pons N."/>
            <person name="Pedersen O."/>
            <person name="Prifti E."/>
            <person name="Qin J."/>
            <person name="Raes J."/>
            <person name="Tap J."/>
            <person name="Tims S."/>
            <person name="Ussery D.W."/>
            <person name="Yamada T."/>
            <person name="MetaHit consortium"/>
            <person name="Renault P."/>
            <person name="Sicheritz-Ponten T."/>
            <person name="Bork P."/>
            <person name="Wang J."/>
            <person name="Brunak S."/>
            <person name="Ehrlich S.D."/>
        </authorList>
    </citation>
    <scope>NUCLEOTIDE SEQUENCE [LARGE SCALE GENOMIC DNA]</scope>
</reference>
<evidence type="ECO:0000313" key="3">
    <source>
        <dbReference type="Proteomes" id="UP000017908"/>
    </source>
</evidence>
<protein>
    <recommendedName>
        <fullName evidence="4">Phage protein</fullName>
    </recommendedName>
</protein>
<evidence type="ECO:0000256" key="1">
    <source>
        <dbReference type="SAM" id="MobiDB-lite"/>
    </source>
</evidence>
<dbReference type="InterPro" id="IPR027417">
    <property type="entry name" value="P-loop_NTPase"/>
</dbReference>
<organism evidence="2 3">
    <name type="scientific">Megasphaera elsdenii CAG:570</name>
    <dbReference type="NCBI Taxonomy" id="1263087"/>
    <lineage>
        <taxon>Bacteria</taxon>
        <taxon>Bacillati</taxon>
        <taxon>Bacillota</taxon>
        <taxon>Negativicutes</taxon>
        <taxon>Veillonellales</taxon>
        <taxon>Veillonellaceae</taxon>
        <taxon>Megasphaera</taxon>
    </lineage>
</organism>
<gene>
    <name evidence="2" type="ORF">BN715_01216</name>
</gene>
<sequence length="352" mass="39216">MKIISGKIIKPQKVVIYGPEGIGKSTFAAQFPKPLFIDTEGSTSHLEVDRLPRPTSWQMLKQYIKDLKGDTMGYHTLVIDTADWAERLCEEAICQSNGKIGIEDFGYGKGYTYVKEEFGRLLDSLSDLIDAGMNVVLTAHSIIRKFELPEETGAYDRYELKLGQKAGNQCAALAKEWADMVLFVNYKEIVITTKDNKKKVSGGKRVMYTAHNPCWDAKNRHGLAEELPFDYQEITNCIPVMNQVTPQPTPAEPEPAPKAPDPPKESPKPPVRAEAERSDVQANEEDIPQALADLMAANNVTAQDIQQAVAYKGYFPADMPIANYPEDFVMGCLVAAFPQMLQVINQLKKVPF</sequence>
<dbReference type="Proteomes" id="UP000017908">
    <property type="component" value="Unassembled WGS sequence"/>
</dbReference>
<dbReference type="EMBL" id="CBKE010000159">
    <property type="protein sequence ID" value="CDF04914.1"/>
    <property type="molecule type" value="Genomic_DNA"/>
</dbReference>
<feature type="compositionally biased region" description="Basic and acidic residues" evidence="1">
    <location>
        <begin position="261"/>
        <end position="279"/>
    </location>
</feature>
<feature type="region of interest" description="Disordered" evidence="1">
    <location>
        <begin position="242"/>
        <end position="282"/>
    </location>
</feature>